<gene>
    <name evidence="7" type="primary">mutS2</name>
    <name evidence="7" type="synonym">rqcU</name>
    <name evidence="10" type="ORF">SAMN05216495_10125</name>
</gene>
<comment type="similarity">
    <text evidence="7">Belongs to the DNA mismatch repair MutS family. MutS2 subfamily.</text>
</comment>
<dbReference type="CDD" id="cd03280">
    <property type="entry name" value="ABC_MutS2"/>
    <property type="match status" value="1"/>
</dbReference>
<evidence type="ECO:0000256" key="6">
    <source>
        <dbReference type="ARBA" id="ARBA00023125"/>
    </source>
</evidence>
<comment type="function">
    <text evidence="7">Endonuclease that is involved in the suppression of homologous recombination and thus may have a key role in the control of bacterial genetic diversity.</text>
</comment>
<dbReference type="SUPFAM" id="SSF52540">
    <property type="entry name" value="P-loop containing nucleoside triphosphate hydrolases"/>
    <property type="match status" value="1"/>
</dbReference>
<dbReference type="GO" id="GO:0043023">
    <property type="term" value="F:ribosomal large subunit binding"/>
    <property type="evidence" value="ECO:0007669"/>
    <property type="project" value="UniProtKB-UniRule"/>
</dbReference>
<dbReference type="InterPro" id="IPR005747">
    <property type="entry name" value="MutS2"/>
</dbReference>
<keyword evidence="5 7" id="KW-0694">RNA-binding</keyword>
<dbReference type="InterPro" id="IPR002625">
    <property type="entry name" value="Smr_dom"/>
</dbReference>
<reference evidence="10 11" key="1">
    <citation type="submission" date="2016-10" db="EMBL/GenBank/DDBJ databases">
        <authorList>
            <person name="Varghese N."/>
            <person name="Submissions S."/>
        </authorList>
    </citation>
    <scope>NUCLEOTIDE SEQUENCE [LARGE SCALE GENOMIC DNA]</scope>
    <source>
        <strain evidence="10 11">WCC6</strain>
    </source>
</reference>
<dbReference type="Pfam" id="PF00488">
    <property type="entry name" value="MutS_V"/>
    <property type="match status" value="1"/>
</dbReference>
<dbReference type="SUPFAM" id="SSF48334">
    <property type="entry name" value="DNA repair protein MutS, domain III"/>
    <property type="match status" value="1"/>
</dbReference>
<keyword evidence="3 7" id="KW-0378">Hydrolase</keyword>
<keyword evidence="8" id="KW-0175">Coiled coil</keyword>
<dbReference type="HAMAP" id="MF_00092">
    <property type="entry name" value="MutS2"/>
    <property type="match status" value="1"/>
</dbReference>
<feature type="binding site" evidence="7">
    <location>
        <begin position="332"/>
        <end position="339"/>
    </location>
    <ligand>
        <name>ATP</name>
        <dbReference type="ChEBI" id="CHEBI:30616"/>
    </ligand>
</feature>
<dbReference type="InterPro" id="IPR036187">
    <property type="entry name" value="DNA_mismatch_repair_MutS_sf"/>
</dbReference>
<evidence type="ECO:0000313" key="11">
    <source>
        <dbReference type="Proteomes" id="UP000182379"/>
    </source>
</evidence>
<dbReference type="PROSITE" id="PS50828">
    <property type="entry name" value="SMR"/>
    <property type="match status" value="1"/>
</dbReference>
<dbReference type="GO" id="GO:0016887">
    <property type="term" value="F:ATP hydrolysis activity"/>
    <property type="evidence" value="ECO:0007669"/>
    <property type="project" value="InterPro"/>
</dbReference>
<feature type="coiled-coil region" evidence="8">
    <location>
        <begin position="512"/>
        <end position="585"/>
    </location>
</feature>
<keyword evidence="7" id="KW-0540">Nuclease</keyword>
<dbReference type="InterPro" id="IPR000432">
    <property type="entry name" value="DNA_mismatch_repair_MutS_C"/>
</dbReference>
<dbReference type="SMART" id="SM00534">
    <property type="entry name" value="MUTSac"/>
    <property type="match status" value="1"/>
</dbReference>
<evidence type="ECO:0000256" key="7">
    <source>
        <dbReference type="HAMAP-Rule" id="MF_00092"/>
    </source>
</evidence>
<dbReference type="PIRSF" id="PIRSF005814">
    <property type="entry name" value="MutS_YshD"/>
    <property type="match status" value="1"/>
</dbReference>
<keyword evidence="1 7" id="KW-0699">rRNA-binding</keyword>
<dbReference type="Pfam" id="PF01713">
    <property type="entry name" value="Smr"/>
    <property type="match status" value="1"/>
</dbReference>
<dbReference type="GO" id="GO:0030983">
    <property type="term" value="F:mismatched DNA binding"/>
    <property type="evidence" value="ECO:0007669"/>
    <property type="project" value="InterPro"/>
</dbReference>
<dbReference type="SMART" id="SM00463">
    <property type="entry name" value="SMR"/>
    <property type="match status" value="1"/>
</dbReference>
<dbReference type="AlphaFoldDB" id="A0A1H2SX66"/>
<evidence type="ECO:0000256" key="1">
    <source>
        <dbReference type="ARBA" id="ARBA00022730"/>
    </source>
</evidence>
<dbReference type="GO" id="GO:0140664">
    <property type="term" value="F:ATP-dependent DNA damage sensor activity"/>
    <property type="evidence" value="ECO:0007669"/>
    <property type="project" value="InterPro"/>
</dbReference>
<comment type="caution">
    <text evidence="10">The sequence shown here is derived from an EMBL/GenBank/DDBJ whole genome shotgun (WGS) entry which is preliminary data.</text>
</comment>
<protein>
    <recommendedName>
        <fullName evidence="7">Endonuclease MutS2</fullName>
        <ecNumber evidence="7">3.1.-.-</ecNumber>
    </recommendedName>
    <alternativeName>
        <fullName evidence="7">Ribosome-associated protein quality control-upstream factor</fullName>
        <shortName evidence="7">RQC-upstream factor</shortName>
        <shortName evidence="7">RqcU</shortName>
        <ecNumber evidence="7">3.6.4.-</ecNumber>
    </alternativeName>
</protein>
<dbReference type="InterPro" id="IPR007696">
    <property type="entry name" value="DNA_mismatch_repair_MutS_core"/>
</dbReference>
<dbReference type="InterPro" id="IPR046893">
    <property type="entry name" value="MSSS"/>
</dbReference>
<dbReference type="NCBIfam" id="TIGR01069">
    <property type="entry name" value="mutS2"/>
    <property type="match status" value="1"/>
</dbReference>
<dbReference type="Gene3D" id="3.30.1370.110">
    <property type="match status" value="1"/>
</dbReference>
<dbReference type="InterPro" id="IPR045076">
    <property type="entry name" value="MutS"/>
</dbReference>
<keyword evidence="2 7" id="KW-0547">Nucleotide-binding</keyword>
<dbReference type="InterPro" id="IPR027417">
    <property type="entry name" value="P-loop_NTPase"/>
</dbReference>
<keyword evidence="6 7" id="KW-0238">DNA-binding</keyword>
<evidence type="ECO:0000256" key="4">
    <source>
        <dbReference type="ARBA" id="ARBA00022840"/>
    </source>
</evidence>
<evidence type="ECO:0000256" key="2">
    <source>
        <dbReference type="ARBA" id="ARBA00022741"/>
    </source>
</evidence>
<evidence type="ECO:0000256" key="8">
    <source>
        <dbReference type="SAM" id="Coils"/>
    </source>
</evidence>
<dbReference type="Proteomes" id="UP000182379">
    <property type="component" value="Unassembled WGS sequence"/>
</dbReference>
<dbReference type="EC" id="3.6.4.-" evidence="7"/>
<organism evidence="10 11">
    <name type="scientific">Acidaminococcus fermentans</name>
    <dbReference type="NCBI Taxonomy" id="905"/>
    <lineage>
        <taxon>Bacteria</taxon>
        <taxon>Bacillati</taxon>
        <taxon>Bacillota</taxon>
        <taxon>Negativicutes</taxon>
        <taxon>Acidaminococcales</taxon>
        <taxon>Acidaminococcaceae</taxon>
        <taxon>Acidaminococcus</taxon>
    </lineage>
</organism>
<dbReference type="PANTHER" id="PTHR48466">
    <property type="entry name" value="OS10G0509000 PROTEIN-RELATED"/>
    <property type="match status" value="1"/>
</dbReference>
<proteinExistence type="inferred from homology"/>
<keyword evidence="7" id="KW-0255">Endonuclease</keyword>
<dbReference type="GO" id="GO:0045910">
    <property type="term" value="P:negative regulation of DNA recombination"/>
    <property type="evidence" value="ECO:0007669"/>
    <property type="project" value="InterPro"/>
</dbReference>
<sequence>MAKFAVNTLEFDKVKTLLADQAGTSLGRKLALDLVSSSRFEQVKLAQEETAEAVQLLDEGKRLPLGGMTDISPLVKRTRVGSILEPEDFKAIGDTIDGLRHLKQFLLEDTENAPALRDYGPQLGDFSRLSKQLSSALDEKGNIKDNASVKLQGLRTGILAAKNRVKDKLNSLLHDPNNQKYFQDALVTMREDRYVIPIKQEYRLNFPGVVHDQSASGATLFVEPMAVVNLNNDIKKYRLEEQAEVERILRTLTGHVGSEAENILSSLDIAAQVDLIGAKAALAQKLHCCRPMMILQQRLRITQGRHPLLDQEKVVPLDINLGDDFTTLLITGPNTGGKTVALKTVGVFALMAQAGMFVPAKEAILPVFGGVYADIGDEQSIEQSLSTFSGHMKNMISILDEVREGDLVLVDEVCVGTDPTEGAALAMAMIEYLYKKKVLTIMTTHYSELKTFAYEHEGMENASVEFDPETLRPTYKLLMGVPGSSNAFYISKRLGLPQGILDEARTFIGEGHSNMERVLQNLEGERREYESRKDEISALQREAEYLKNELTRQKQDLEKSRNAILRKAREQADELYRNARRESTSILKELRANQDMVESRKVEQLAELSRKVLNKNFSIDGKPMPEGQGLTSGNAAVGKKVYVKKIGQSGTIVALNGKEVTVRIGIMKMNLKLKDCLLLKEAPSQPRSTHRTLKKSTSQGHNLFVKKAQDATVQIDVRGKTVDEAIPYVDKAIDDALLAGMDRFRLVHGKGTGMLRKGLLEYLDQHPNVLKTEMAPLNEGGFGATIVWVK</sequence>
<keyword evidence="4 7" id="KW-0067">ATP-binding</keyword>
<dbReference type="RefSeq" id="WP_074703915.1">
    <property type="nucleotide sequence ID" value="NZ_FNOP01000001.1"/>
</dbReference>
<dbReference type="GO" id="GO:0006298">
    <property type="term" value="P:mismatch repair"/>
    <property type="evidence" value="ECO:0007669"/>
    <property type="project" value="InterPro"/>
</dbReference>
<dbReference type="Gene3D" id="3.40.50.300">
    <property type="entry name" value="P-loop containing nucleotide triphosphate hydrolases"/>
    <property type="match status" value="1"/>
</dbReference>
<dbReference type="FunFam" id="3.40.50.300:FF:000830">
    <property type="entry name" value="Endonuclease MutS2"/>
    <property type="match status" value="1"/>
</dbReference>
<dbReference type="GO" id="GO:0019843">
    <property type="term" value="F:rRNA binding"/>
    <property type="evidence" value="ECO:0007669"/>
    <property type="project" value="UniProtKB-UniRule"/>
</dbReference>
<dbReference type="PANTHER" id="PTHR48466:SF2">
    <property type="entry name" value="OS10G0509000 PROTEIN"/>
    <property type="match status" value="1"/>
</dbReference>
<dbReference type="GO" id="GO:0005524">
    <property type="term" value="F:ATP binding"/>
    <property type="evidence" value="ECO:0007669"/>
    <property type="project" value="UniProtKB-UniRule"/>
</dbReference>
<dbReference type="InterPro" id="IPR036063">
    <property type="entry name" value="Smr_dom_sf"/>
</dbReference>
<evidence type="ECO:0000256" key="3">
    <source>
        <dbReference type="ARBA" id="ARBA00022801"/>
    </source>
</evidence>
<evidence type="ECO:0000313" key="10">
    <source>
        <dbReference type="EMBL" id="SDW35614.1"/>
    </source>
</evidence>
<comment type="function">
    <text evidence="7">Acts as a ribosome collision sensor, splitting the ribosome into its 2 subunits. Detects stalled/collided 70S ribosomes which it binds and splits by an ATP-hydrolysis driven conformational change. Acts upstream of the ribosome quality control system (RQC), a ribosome-associated complex that mediates the extraction of incompletely synthesized nascent chains from stalled ribosomes and their subsequent degradation. Probably generates substrates for RQC.</text>
</comment>
<dbReference type="GO" id="GO:0004519">
    <property type="term" value="F:endonuclease activity"/>
    <property type="evidence" value="ECO:0007669"/>
    <property type="project" value="UniProtKB-UniRule"/>
</dbReference>
<dbReference type="EMBL" id="FNOP01000001">
    <property type="protein sequence ID" value="SDW35614.1"/>
    <property type="molecule type" value="Genomic_DNA"/>
</dbReference>
<comment type="subunit">
    <text evidence="7">Homodimer. Binds to stalled ribosomes, contacting rRNA.</text>
</comment>
<evidence type="ECO:0000259" key="9">
    <source>
        <dbReference type="PROSITE" id="PS50828"/>
    </source>
</evidence>
<evidence type="ECO:0000256" key="5">
    <source>
        <dbReference type="ARBA" id="ARBA00022884"/>
    </source>
</evidence>
<dbReference type="SUPFAM" id="SSF160443">
    <property type="entry name" value="SMR domain-like"/>
    <property type="match status" value="1"/>
</dbReference>
<name>A0A1H2SX66_ACIFE</name>
<feature type="domain" description="Smr" evidence="9">
    <location>
        <begin position="715"/>
        <end position="790"/>
    </location>
</feature>
<dbReference type="SMART" id="SM00533">
    <property type="entry name" value="MUTSd"/>
    <property type="match status" value="1"/>
</dbReference>
<accession>A0A1H2SX66</accession>
<dbReference type="EC" id="3.1.-.-" evidence="7"/>
<dbReference type="Pfam" id="PF20297">
    <property type="entry name" value="MSSS"/>
    <property type="match status" value="1"/>
</dbReference>
<dbReference type="GO" id="GO:0072344">
    <property type="term" value="P:rescue of stalled ribosome"/>
    <property type="evidence" value="ECO:0007669"/>
    <property type="project" value="UniProtKB-UniRule"/>
</dbReference>